<keyword evidence="4" id="KW-1185">Reference proteome</keyword>
<feature type="domain" description="Amidase" evidence="2">
    <location>
        <begin position="30"/>
        <end position="451"/>
    </location>
</feature>
<dbReference type="PANTHER" id="PTHR11895:SF173">
    <property type="entry name" value="GLUTAMYL-TRNA AMIDOTRANSFERASE SUBUNIT A"/>
    <property type="match status" value="1"/>
</dbReference>
<dbReference type="InterPro" id="IPR023631">
    <property type="entry name" value="Amidase_dom"/>
</dbReference>
<dbReference type="EMBL" id="SHKL01000001">
    <property type="protein sequence ID" value="RZT86145.1"/>
    <property type="molecule type" value="Genomic_DNA"/>
</dbReference>
<dbReference type="GO" id="GO:0016740">
    <property type="term" value="F:transferase activity"/>
    <property type="evidence" value="ECO:0007669"/>
    <property type="project" value="UniProtKB-KW"/>
</dbReference>
<comment type="caution">
    <text evidence="3">The sequence shown here is derived from an EMBL/GenBank/DDBJ whole genome shotgun (WGS) entry which is preliminary data.</text>
</comment>
<dbReference type="AlphaFoldDB" id="A0A4Q7UWJ8"/>
<reference evidence="3 4" key="1">
    <citation type="submission" date="2019-02" db="EMBL/GenBank/DDBJ databases">
        <title>Sequencing the genomes of 1000 actinobacteria strains.</title>
        <authorList>
            <person name="Klenk H.-P."/>
        </authorList>
    </citation>
    <scope>NUCLEOTIDE SEQUENCE [LARGE SCALE GENOMIC DNA]</scope>
    <source>
        <strain evidence="3 4">DSM 45779</strain>
    </source>
</reference>
<keyword evidence="3" id="KW-0808">Transferase</keyword>
<dbReference type="NCBIfam" id="NF005450">
    <property type="entry name" value="PRK07042.1"/>
    <property type="match status" value="1"/>
</dbReference>
<dbReference type="Proteomes" id="UP000291591">
    <property type="component" value="Unassembled WGS sequence"/>
</dbReference>
<protein>
    <submittedName>
        <fullName evidence="3">Aspartyl-tRNA(Asn)/glutamyl-tRNA(Gln) amidotransferase subunit A</fullName>
    </submittedName>
</protein>
<evidence type="ECO:0000313" key="4">
    <source>
        <dbReference type="Proteomes" id="UP000291591"/>
    </source>
</evidence>
<dbReference type="Gene3D" id="3.90.1300.10">
    <property type="entry name" value="Amidase signature (AS) domain"/>
    <property type="match status" value="1"/>
</dbReference>
<feature type="region of interest" description="Disordered" evidence="1">
    <location>
        <begin position="143"/>
        <end position="167"/>
    </location>
</feature>
<dbReference type="SUPFAM" id="SSF75304">
    <property type="entry name" value="Amidase signature (AS) enzymes"/>
    <property type="match status" value="1"/>
</dbReference>
<dbReference type="PANTHER" id="PTHR11895">
    <property type="entry name" value="TRANSAMIDASE"/>
    <property type="match status" value="1"/>
</dbReference>
<dbReference type="Pfam" id="PF01425">
    <property type="entry name" value="Amidase"/>
    <property type="match status" value="1"/>
</dbReference>
<evidence type="ECO:0000259" key="2">
    <source>
        <dbReference type="Pfam" id="PF01425"/>
    </source>
</evidence>
<proteinExistence type="predicted"/>
<dbReference type="InterPro" id="IPR000120">
    <property type="entry name" value="Amidase"/>
</dbReference>
<gene>
    <name evidence="3" type="ORF">EV383_3034</name>
</gene>
<dbReference type="InterPro" id="IPR036928">
    <property type="entry name" value="AS_sf"/>
</dbReference>
<name>A0A4Q7UWJ8_PSEST</name>
<evidence type="ECO:0000256" key="1">
    <source>
        <dbReference type="SAM" id="MobiDB-lite"/>
    </source>
</evidence>
<evidence type="ECO:0000313" key="3">
    <source>
        <dbReference type="EMBL" id="RZT86145.1"/>
    </source>
</evidence>
<accession>A0A4Q7UWJ8</accession>
<organism evidence="3 4">
    <name type="scientific">Pseudonocardia sediminis</name>
    <dbReference type="NCBI Taxonomy" id="1397368"/>
    <lineage>
        <taxon>Bacteria</taxon>
        <taxon>Bacillati</taxon>
        <taxon>Actinomycetota</taxon>
        <taxon>Actinomycetes</taxon>
        <taxon>Pseudonocardiales</taxon>
        <taxon>Pseudonocardiaceae</taxon>
        <taxon>Pseudonocardia</taxon>
    </lineage>
</organism>
<sequence length="470" mass="49375">MTSEIAGEPSDATAAQLVEAYRSGTLSPSEALESVLARIAACEPKLFATYAHDPDGARAAAAEATERWRRGEPLGPVDGVPVTLKENIATRGVPVPSGTAATELVPAPRDAPAAARLREGGAVITTKTTMPDLGMLGSSVSSFHPRTTNPWNPRRTPGGSSSGAGAAAAAGYGPLHLGTDIGGSVRQPAHCCGLVGFKPSHGRVPVVPPYYGRAIGPLTRTVDDATVLMRVVSAPDARDHTSLPPADLDWDAVARADETRLEGVRIGVMADSGVGFAVEPDISSAVNAAARRFADAGADVEPVGPLLRREMLDGLDRFWRARAWAEVSALPPARASKVLPEILRWARTGQELTGEQVFHGFSQMDAMARAAATLWEGIDYLLTPTAPIPAFGVEQAFPSDDGERPFEHIGFTVPFNMSGQPAVSVNCGWTGDGLPIGLQIVGPRFDDVGVLTLARLHEMLSPPPRPWPAP</sequence>
<dbReference type="RefSeq" id="WP_242623111.1">
    <property type="nucleotide sequence ID" value="NZ_SHKL01000001.1"/>
</dbReference>